<organism evidence="3 4">
    <name type="scientific">Sulfolobus acidocaldarius</name>
    <dbReference type="NCBI Taxonomy" id="2285"/>
    <lineage>
        <taxon>Archaea</taxon>
        <taxon>Thermoproteota</taxon>
        <taxon>Thermoprotei</taxon>
        <taxon>Sulfolobales</taxon>
        <taxon>Sulfolobaceae</taxon>
        <taxon>Sulfolobus</taxon>
    </lineage>
</organism>
<dbReference type="EMBL" id="CP013694">
    <property type="protein sequence ID" value="ALU29320.1"/>
    <property type="molecule type" value="Genomic_DNA"/>
</dbReference>
<evidence type="ECO:0000256" key="1">
    <source>
        <dbReference type="SAM" id="Phobius"/>
    </source>
</evidence>
<dbReference type="STRING" id="1435377.SUSAZ_01540"/>
<reference evidence="4 5" key="1">
    <citation type="submission" date="2015-12" db="EMBL/GenBank/DDBJ databases">
        <title>A stable core within a dynamic pangenome in Sulfolobus acidocaldarius.</title>
        <authorList>
            <person name="Anderson R."/>
            <person name="Kouris A."/>
            <person name="Seward C."/>
            <person name="Campbell K."/>
            <person name="Whitaker R."/>
        </authorList>
    </citation>
    <scope>NUCLEOTIDE SEQUENCE [LARGE SCALE GENOMIC DNA]</scope>
    <source>
        <strain evidence="2 5">GG12-C01-09</strain>
        <strain evidence="3 4">NG05B_CO5_07</strain>
    </source>
</reference>
<proteinExistence type="predicted"/>
<gene>
    <name evidence="2" type="ORF">ATY89_04760</name>
    <name evidence="3" type="ORF">ATZ20_07785</name>
</gene>
<dbReference type="Proteomes" id="UP000065473">
    <property type="component" value="Chromosome"/>
</dbReference>
<feature type="transmembrane region" description="Helical" evidence="1">
    <location>
        <begin position="113"/>
        <end position="142"/>
    </location>
</feature>
<keyword evidence="1" id="KW-1133">Transmembrane helix</keyword>
<dbReference type="RefSeq" id="WP_011277222.1">
    <property type="nucleotide sequence ID" value="NZ_BHWZ01000001.1"/>
</dbReference>
<keyword evidence="1" id="KW-0472">Membrane</keyword>
<evidence type="ECO:0000313" key="5">
    <source>
        <dbReference type="Proteomes" id="UP000065473"/>
    </source>
</evidence>
<evidence type="ECO:0000313" key="4">
    <source>
        <dbReference type="Proteomes" id="UP000060043"/>
    </source>
</evidence>
<dbReference type="AlphaFoldDB" id="A0A0U2Y921"/>
<dbReference type="GeneID" id="14550834"/>
<name>A0A0U2Y921_9CREN</name>
<evidence type="ECO:0000313" key="3">
    <source>
        <dbReference type="EMBL" id="ALU32049.1"/>
    </source>
</evidence>
<evidence type="ECO:0000313" key="2">
    <source>
        <dbReference type="EMBL" id="ALU29320.1"/>
    </source>
</evidence>
<accession>A0A0U2Y921</accession>
<dbReference type="OMA" id="PIEMIVA"/>
<feature type="transmembrane region" description="Helical" evidence="1">
    <location>
        <begin position="72"/>
        <end position="93"/>
    </location>
</feature>
<protein>
    <submittedName>
        <fullName evidence="3">Uncharacterized protein</fullName>
    </submittedName>
</protein>
<sequence>MLPQILIVILSLIEGLDPYKGLLFSYYFYSFKKVKESFVVPLLSTLSYYSLGILVVFFTFSSLQSSNSTKVIVIFLVIIHILMKMFLGKLLHYTGSMRVSVYNLVKSTFLNSILQMNVILLIILAIIVNTLFVFLPVGVFIVREVTYFIVLKKNNVLVLLTKFNFDYIYSVTLLILALAVLLQS</sequence>
<dbReference type="PaxDb" id="1435377-SUSAZ_01540"/>
<feature type="transmembrane region" description="Helical" evidence="1">
    <location>
        <begin position="39"/>
        <end position="60"/>
    </location>
</feature>
<keyword evidence="1" id="KW-0812">Transmembrane</keyword>
<dbReference type="Proteomes" id="UP000060043">
    <property type="component" value="Chromosome"/>
</dbReference>
<dbReference type="OrthoDB" id="43972at2157"/>
<feature type="transmembrane region" description="Helical" evidence="1">
    <location>
        <begin position="163"/>
        <end position="182"/>
    </location>
</feature>
<dbReference type="EMBL" id="CP013695">
    <property type="protein sequence ID" value="ALU32049.1"/>
    <property type="molecule type" value="Genomic_DNA"/>
</dbReference>